<protein>
    <submittedName>
        <fullName evidence="2">Uncharacterized protein</fullName>
    </submittedName>
</protein>
<organism evidence="2 3">
    <name type="scientific">Mytilus edulis</name>
    <name type="common">Blue mussel</name>
    <dbReference type="NCBI Taxonomy" id="6550"/>
    <lineage>
        <taxon>Eukaryota</taxon>
        <taxon>Metazoa</taxon>
        <taxon>Spiralia</taxon>
        <taxon>Lophotrochozoa</taxon>
        <taxon>Mollusca</taxon>
        <taxon>Bivalvia</taxon>
        <taxon>Autobranchia</taxon>
        <taxon>Pteriomorphia</taxon>
        <taxon>Mytilida</taxon>
        <taxon>Mytiloidea</taxon>
        <taxon>Mytilidae</taxon>
        <taxon>Mytilinae</taxon>
        <taxon>Mytilus</taxon>
    </lineage>
</organism>
<evidence type="ECO:0000313" key="2">
    <source>
        <dbReference type="EMBL" id="CAG2184907.1"/>
    </source>
</evidence>
<evidence type="ECO:0000256" key="1">
    <source>
        <dbReference type="SAM" id="MobiDB-lite"/>
    </source>
</evidence>
<evidence type="ECO:0000313" key="3">
    <source>
        <dbReference type="Proteomes" id="UP000683360"/>
    </source>
</evidence>
<comment type="caution">
    <text evidence="2">The sequence shown here is derived from an EMBL/GenBank/DDBJ whole genome shotgun (WGS) entry which is preliminary data.</text>
</comment>
<feature type="compositionally biased region" description="Polar residues" evidence="1">
    <location>
        <begin position="93"/>
        <end position="102"/>
    </location>
</feature>
<gene>
    <name evidence="2" type="ORF">MEDL_541</name>
</gene>
<dbReference type="EMBL" id="CAJPWZ010000048">
    <property type="protein sequence ID" value="CAG2184907.1"/>
    <property type="molecule type" value="Genomic_DNA"/>
</dbReference>
<sequence length="352" mass="39320">MTTKTQAKILIKTNFWTADHVVNGKPFGKVRKVKKQVLMDQYLDSLECKPSKQAAKEITNGTDGIQPKGHLKVQNKTGENLKHFNDDSENQSKQRNRSMQNGLTVLKTEKITTENNNEEFITIYDAKRQQQNASTSNAILDNTVNGIHGSIKSRKVRRDSNVNPIRKTSSLLMEDTVNGMHGEQEVRRDSKGNPIRKTSALLSEDTGRPGRRDSVVAMSTRRYSLSPSVSKSKVRKTSFVAPPTATRRKSLQVNGIIKNKLSKRTNTTQLPEAAVRRETKQITLDVLIQHCDESSSLSVDVETIASSLSALYPSFDIEINGAEGMCLYSKNNSSKLFYLANTSHSNIKHVMN</sequence>
<feature type="compositionally biased region" description="Basic and acidic residues" evidence="1">
    <location>
        <begin position="80"/>
        <end position="92"/>
    </location>
</feature>
<accession>A0A8S3PMQ9</accession>
<feature type="compositionally biased region" description="Basic and acidic residues" evidence="1">
    <location>
        <begin position="182"/>
        <end position="191"/>
    </location>
</feature>
<keyword evidence="3" id="KW-1185">Reference proteome</keyword>
<feature type="region of interest" description="Disordered" evidence="1">
    <location>
        <begin position="181"/>
        <end position="212"/>
    </location>
</feature>
<proteinExistence type="predicted"/>
<dbReference type="Proteomes" id="UP000683360">
    <property type="component" value="Unassembled WGS sequence"/>
</dbReference>
<dbReference type="AlphaFoldDB" id="A0A8S3PMQ9"/>
<name>A0A8S3PMQ9_MYTED</name>
<feature type="region of interest" description="Disordered" evidence="1">
    <location>
        <begin position="80"/>
        <end position="102"/>
    </location>
</feature>
<reference evidence="2" key="1">
    <citation type="submission" date="2021-03" db="EMBL/GenBank/DDBJ databases">
        <authorList>
            <person name="Bekaert M."/>
        </authorList>
    </citation>
    <scope>NUCLEOTIDE SEQUENCE</scope>
</reference>